<dbReference type="AlphaFoldDB" id="A0AAV4NES3"/>
<dbReference type="EMBL" id="BPLR01003231">
    <property type="protein sequence ID" value="GIX82368.1"/>
    <property type="molecule type" value="Genomic_DNA"/>
</dbReference>
<proteinExistence type="predicted"/>
<feature type="region of interest" description="Disordered" evidence="1">
    <location>
        <begin position="1"/>
        <end position="35"/>
    </location>
</feature>
<gene>
    <name evidence="2" type="ORF">CEXT_613821</name>
</gene>
<name>A0AAV4NES3_CAEEX</name>
<evidence type="ECO:0000313" key="2">
    <source>
        <dbReference type="EMBL" id="GIX82368.1"/>
    </source>
</evidence>
<reference evidence="2 3" key="1">
    <citation type="submission" date="2021-06" db="EMBL/GenBank/DDBJ databases">
        <title>Caerostris extrusa draft genome.</title>
        <authorList>
            <person name="Kono N."/>
            <person name="Arakawa K."/>
        </authorList>
    </citation>
    <scope>NUCLEOTIDE SEQUENCE [LARGE SCALE GENOMIC DNA]</scope>
</reference>
<dbReference type="Proteomes" id="UP001054945">
    <property type="component" value="Unassembled WGS sequence"/>
</dbReference>
<evidence type="ECO:0000256" key="1">
    <source>
        <dbReference type="SAM" id="MobiDB-lite"/>
    </source>
</evidence>
<sequence length="87" mass="9936">MERRRVICRLQEKNHRDNAALGDSSGSSGDPLNQNVISFGDRIRCNPRFNSADPSSFFPENDQEEMRQMSRKAAVHSQPRPLLIRVP</sequence>
<keyword evidence="3" id="KW-1185">Reference proteome</keyword>
<evidence type="ECO:0000313" key="3">
    <source>
        <dbReference type="Proteomes" id="UP001054945"/>
    </source>
</evidence>
<organism evidence="2 3">
    <name type="scientific">Caerostris extrusa</name>
    <name type="common">Bark spider</name>
    <name type="synonym">Caerostris bankana</name>
    <dbReference type="NCBI Taxonomy" id="172846"/>
    <lineage>
        <taxon>Eukaryota</taxon>
        <taxon>Metazoa</taxon>
        <taxon>Ecdysozoa</taxon>
        <taxon>Arthropoda</taxon>
        <taxon>Chelicerata</taxon>
        <taxon>Arachnida</taxon>
        <taxon>Araneae</taxon>
        <taxon>Araneomorphae</taxon>
        <taxon>Entelegynae</taxon>
        <taxon>Araneoidea</taxon>
        <taxon>Araneidae</taxon>
        <taxon>Caerostris</taxon>
    </lineage>
</organism>
<comment type="caution">
    <text evidence="2">The sequence shown here is derived from an EMBL/GenBank/DDBJ whole genome shotgun (WGS) entry which is preliminary data.</text>
</comment>
<feature type="compositionally biased region" description="Basic and acidic residues" evidence="1">
    <location>
        <begin position="1"/>
        <end position="18"/>
    </location>
</feature>
<accession>A0AAV4NES3</accession>
<protein>
    <submittedName>
        <fullName evidence="2">Uncharacterized protein</fullName>
    </submittedName>
</protein>